<comment type="caution">
    <text evidence="5">The sequence shown here is derived from an EMBL/GenBank/DDBJ whole genome shotgun (WGS) entry which is preliminary data.</text>
</comment>
<dbReference type="Pfam" id="PF06094">
    <property type="entry name" value="GGACT"/>
    <property type="match status" value="1"/>
</dbReference>
<dbReference type="RefSeq" id="WP_149322346.1">
    <property type="nucleotide sequence ID" value="NZ_JARWAH010000003.1"/>
</dbReference>
<feature type="binding site" evidence="3">
    <location>
        <begin position="4"/>
        <end position="9"/>
    </location>
    <ligand>
        <name>substrate</name>
    </ligand>
</feature>
<keyword evidence="1" id="KW-0456">Lyase</keyword>
<dbReference type="GO" id="GO:0003839">
    <property type="term" value="F:gamma-glutamylcyclotransferase activity"/>
    <property type="evidence" value="ECO:0007669"/>
    <property type="project" value="InterPro"/>
</dbReference>
<name>A0A5D9D7D7_HALER</name>
<reference evidence="5 6" key="1">
    <citation type="submission" date="2019-08" db="EMBL/GenBank/DDBJ databases">
        <title>Draft Genome Sequence of Halomonas eurihalina Isolated from Preserved Hide-surface.</title>
        <authorList>
            <person name="Hussain S.A."/>
            <person name="Xu A."/>
            <person name="Sarker M."/>
            <person name="Sommers C."/>
        </authorList>
    </citation>
    <scope>NUCLEOTIDE SEQUENCE [LARGE SCALE GENOMIC DNA]</scope>
    <source>
        <strain evidence="5 6">MS1</strain>
    </source>
</reference>
<dbReference type="CDD" id="cd06661">
    <property type="entry name" value="GGCT_like"/>
    <property type="match status" value="1"/>
</dbReference>
<organism evidence="5 6">
    <name type="scientific">Halomonas eurihalina</name>
    <dbReference type="NCBI Taxonomy" id="42566"/>
    <lineage>
        <taxon>Bacteria</taxon>
        <taxon>Pseudomonadati</taxon>
        <taxon>Pseudomonadota</taxon>
        <taxon>Gammaproteobacteria</taxon>
        <taxon>Oceanospirillales</taxon>
        <taxon>Halomonadaceae</taxon>
        <taxon>Halomonas</taxon>
    </lineage>
</organism>
<keyword evidence="5" id="KW-0808">Transferase</keyword>
<keyword evidence="6" id="KW-1185">Reference proteome</keyword>
<dbReference type="EMBL" id="VTPU01000009">
    <property type="protein sequence ID" value="TZG39212.1"/>
    <property type="molecule type" value="Genomic_DNA"/>
</dbReference>
<dbReference type="SUPFAM" id="SSF110857">
    <property type="entry name" value="Gamma-glutamyl cyclotransferase-like"/>
    <property type="match status" value="1"/>
</dbReference>
<sequence>MPYYFAYGSNMNPARVEARIGDTRRAVAGVLVDHVLRFDKASKVPGISHANVAPRPGKRVEGVLFELASPEQIRDMDPFEGHPDEYRRHRLPIETAEGAIEAWVYIARPGTTADALQPAHEYLEHLLCGQSFLSADYHAWLADVPAVAGLDDRTLAALGLSRHSPR</sequence>
<evidence type="ECO:0000313" key="5">
    <source>
        <dbReference type="EMBL" id="TZG39212.1"/>
    </source>
</evidence>
<dbReference type="Gene3D" id="3.10.490.10">
    <property type="entry name" value="Gamma-glutamyl cyclotransferase-like"/>
    <property type="match status" value="1"/>
</dbReference>
<dbReference type="InterPro" id="IPR013024">
    <property type="entry name" value="GGCT-like"/>
</dbReference>
<dbReference type="PANTHER" id="PTHR12935">
    <property type="entry name" value="GAMMA-GLUTAMYLCYCLOTRANSFERASE"/>
    <property type="match status" value="1"/>
</dbReference>
<dbReference type="InterPro" id="IPR017939">
    <property type="entry name" value="G-Glutamylcylcotransferase"/>
</dbReference>
<proteinExistence type="predicted"/>
<gene>
    <name evidence="5" type="ORF">FZZ93_10880</name>
</gene>
<feature type="domain" description="Gamma-glutamylcyclotransferase AIG2-like" evidence="4">
    <location>
        <begin position="4"/>
        <end position="112"/>
    </location>
</feature>
<dbReference type="InterPro" id="IPR009288">
    <property type="entry name" value="AIG2-like_dom"/>
</dbReference>
<feature type="active site" description="Proton acceptor" evidence="2">
    <location>
        <position position="80"/>
    </location>
</feature>
<evidence type="ECO:0000256" key="2">
    <source>
        <dbReference type="PIRSR" id="PIRSR617939-1"/>
    </source>
</evidence>
<dbReference type="PANTHER" id="PTHR12935:SF0">
    <property type="entry name" value="GAMMA-GLUTAMYLCYCLOTRANSFERASE"/>
    <property type="match status" value="1"/>
</dbReference>
<dbReference type="AlphaFoldDB" id="A0A5D9D7D7"/>
<dbReference type="InterPro" id="IPR036568">
    <property type="entry name" value="GGCT-like_sf"/>
</dbReference>
<dbReference type="OrthoDB" id="5401862at2"/>
<dbReference type="GO" id="GO:0016740">
    <property type="term" value="F:transferase activity"/>
    <property type="evidence" value="ECO:0007669"/>
    <property type="project" value="UniProtKB-KW"/>
</dbReference>
<evidence type="ECO:0000313" key="6">
    <source>
        <dbReference type="Proteomes" id="UP000324260"/>
    </source>
</evidence>
<evidence type="ECO:0000256" key="3">
    <source>
        <dbReference type="PIRSR" id="PIRSR617939-2"/>
    </source>
</evidence>
<accession>A0A5D9D7D7</accession>
<dbReference type="Proteomes" id="UP000324260">
    <property type="component" value="Unassembled WGS sequence"/>
</dbReference>
<evidence type="ECO:0000259" key="4">
    <source>
        <dbReference type="Pfam" id="PF06094"/>
    </source>
</evidence>
<evidence type="ECO:0000256" key="1">
    <source>
        <dbReference type="ARBA" id="ARBA00023239"/>
    </source>
</evidence>
<protein>
    <submittedName>
        <fullName evidence="5">Gamma-glutamylcyclotransferase</fullName>
    </submittedName>
</protein>